<dbReference type="EMBL" id="FQUU01000008">
    <property type="protein sequence ID" value="SHF29486.1"/>
    <property type="molecule type" value="Genomic_DNA"/>
</dbReference>
<dbReference type="AlphaFoldDB" id="A0A1M5AH78"/>
<gene>
    <name evidence="1" type="ORF">SAMN02745131_02283</name>
</gene>
<keyword evidence="2" id="KW-1185">Reference proteome</keyword>
<evidence type="ECO:0000313" key="1">
    <source>
        <dbReference type="EMBL" id="SHF29486.1"/>
    </source>
</evidence>
<sequence length="60" mass="6881">MPIPDKNGHYYFQSICPDINKNKITGEKVKSFFCINYLGYEWILLLPGAWNNASGWLSSP</sequence>
<proteinExistence type="predicted"/>
<dbReference type="Proteomes" id="UP000184048">
    <property type="component" value="Unassembled WGS sequence"/>
</dbReference>
<reference evidence="1 2" key="1">
    <citation type="submission" date="2016-11" db="EMBL/GenBank/DDBJ databases">
        <authorList>
            <person name="Jaros S."/>
            <person name="Januszkiewicz K."/>
            <person name="Wedrychowicz H."/>
        </authorList>
    </citation>
    <scope>NUCLEOTIDE SEQUENCE [LARGE SCALE GENOMIC DNA]</scope>
    <source>
        <strain evidence="1 2">DSM 18119</strain>
    </source>
</reference>
<name>A0A1M5AH78_9BACT</name>
<protein>
    <submittedName>
        <fullName evidence="1">Uncharacterized protein</fullName>
    </submittedName>
</protein>
<accession>A0A1M5AH78</accession>
<dbReference type="STRING" id="1121884.SAMN02745131_02283"/>
<organism evidence="1 2">
    <name type="scientific">Flavisolibacter ginsengisoli DSM 18119</name>
    <dbReference type="NCBI Taxonomy" id="1121884"/>
    <lineage>
        <taxon>Bacteria</taxon>
        <taxon>Pseudomonadati</taxon>
        <taxon>Bacteroidota</taxon>
        <taxon>Chitinophagia</taxon>
        <taxon>Chitinophagales</taxon>
        <taxon>Chitinophagaceae</taxon>
        <taxon>Flavisolibacter</taxon>
    </lineage>
</organism>
<evidence type="ECO:0000313" key="2">
    <source>
        <dbReference type="Proteomes" id="UP000184048"/>
    </source>
</evidence>